<dbReference type="Gene3D" id="3.90.100.10">
    <property type="entry name" value="Orn/Lys/Arg decarboxylase, C-terminal domain"/>
    <property type="match status" value="1"/>
</dbReference>
<evidence type="ECO:0000256" key="2">
    <source>
        <dbReference type="ARBA" id="ARBA00010671"/>
    </source>
</evidence>
<dbReference type="OrthoDB" id="9815233at2"/>
<keyword evidence="5 8" id="KW-0456">Lyase</keyword>
<protein>
    <submittedName>
        <fullName evidence="8">Arginine/lysine/ornithine decarboxylase</fullName>
        <ecNumber evidence="8">4.1.1.19</ecNumber>
    </submittedName>
</protein>
<accession>A0A448ID65</accession>
<dbReference type="InterPro" id="IPR015424">
    <property type="entry name" value="PyrdxlP-dep_Trfase"/>
</dbReference>
<feature type="domain" description="Orn/Lys/Arg decarboxylase C-terminal" evidence="7">
    <location>
        <begin position="406"/>
        <end position="469"/>
    </location>
</feature>
<evidence type="ECO:0000259" key="6">
    <source>
        <dbReference type="Pfam" id="PF01276"/>
    </source>
</evidence>
<reference evidence="8 9" key="1">
    <citation type="submission" date="2018-12" db="EMBL/GenBank/DDBJ databases">
        <authorList>
            <consortium name="Pathogen Informatics"/>
        </authorList>
    </citation>
    <scope>NUCLEOTIDE SEQUENCE [LARGE SCALE GENOMIC DNA]</scope>
    <source>
        <strain evidence="8 9">NCTC10485</strain>
    </source>
</reference>
<dbReference type="Pfam" id="PF03711">
    <property type="entry name" value="OKR_DC_1_C"/>
    <property type="match status" value="1"/>
</dbReference>
<evidence type="ECO:0000256" key="4">
    <source>
        <dbReference type="ARBA" id="ARBA00022898"/>
    </source>
</evidence>
<evidence type="ECO:0000256" key="5">
    <source>
        <dbReference type="ARBA" id="ARBA00023239"/>
    </source>
</evidence>
<name>A0A448ID65_MYCCI</name>
<dbReference type="EMBL" id="LR134355">
    <property type="protein sequence ID" value="VEG50389.1"/>
    <property type="molecule type" value="Genomic_DNA"/>
</dbReference>
<dbReference type="InterPro" id="IPR036633">
    <property type="entry name" value="Prn/Lys/Arg_de-COase_C_sf"/>
</dbReference>
<dbReference type="PANTHER" id="PTHR43277:SF4">
    <property type="entry name" value="ARGININE DECARBOXYLASE"/>
    <property type="match status" value="1"/>
</dbReference>
<dbReference type="SUPFAM" id="SSF55904">
    <property type="entry name" value="Ornithine decarboxylase C-terminal domain"/>
    <property type="match status" value="1"/>
</dbReference>
<dbReference type="Gene3D" id="3.40.640.10">
    <property type="entry name" value="Type I PLP-dependent aspartate aminotransferase-like (Major domain)"/>
    <property type="match status" value="1"/>
</dbReference>
<dbReference type="Pfam" id="PF01276">
    <property type="entry name" value="OKR_DC_1"/>
    <property type="match status" value="1"/>
</dbReference>
<feature type="domain" description="Orn/Lys/Arg decarboxylases family 1 pyridoxal-P attachment site" evidence="6">
    <location>
        <begin position="6"/>
        <end position="307"/>
    </location>
</feature>
<sequence length="486" mass="52620">MDQSQTPLLDALAKYHREDRYGFTPPGHRQGRGIDPRVLDVMGPQPFRNDVLASGGLDDWHSSNGYLSRAEQLMADAVGAEYAFFSTCGSSLSVKAAMLAVAGGVDGGLLVARDSHKSIVAGLIFSGVRPAWITPRWDAEHHMSHPPSPQQVRDAFEQNPDAAGALIVSPSPYGTCADIAGIAEVCHERGKPLILDEAWGAHLPFHDELPTWAMDAGADVCVVSVHKMGAGFEQGSVFHVQGDLIDRDRLSACADLLMTTSPNVMLYCALDGWRRQMVEHGTALLGNALERATRVRARLDEIPGLKVLEDELLGVEASADLDRLQILMDVADTGTTGYQAADWLREHCRLDVGMSDHRRVLATMSFADDDATIERLVQAMTAWRTAADDFDTPPEIRLPDPGELQLETVMLPRDAFFGKTEMVPADRAAGRIAAEQITPYPPGIPAVVPGERLNDAVIAYLRSGLAAGMTLPDPADSSLEKFRVVA</sequence>
<dbReference type="Proteomes" id="UP000282551">
    <property type="component" value="Chromosome"/>
</dbReference>
<evidence type="ECO:0000313" key="9">
    <source>
        <dbReference type="Proteomes" id="UP000282551"/>
    </source>
</evidence>
<dbReference type="InterPro" id="IPR008286">
    <property type="entry name" value="Prn/Lys/Arg_de-COase_C"/>
</dbReference>
<keyword evidence="9" id="KW-1185">Reference proteome</keyword>
<evidence type="ECO:0000256" key="1">
    <source>
        <dbReference type="ARBA" id="ARBA00001933"/>
    </source>
</evidence>
<gene>
    <name evidence="8" type="primary">speA</name>
    <name evidence="8" type="ORF">NCTC10485_04707</name>
</gene>
<dbReference type="InterPro" id="IPR052357">
    <property type="entry name" value="Orn_Lys_Arg_decarboxylase-I"/>
</dbReference>
<organism evidence="8 9">
    <name type="scientific">Mycolicibacterium chitae</name>
    <name type="common">Mycobacterium chitae</name>
    <dbReference type="NCBI Taxonomy" id="1792"/>
    <lineage>
        <taxon>Bacteria</taxon>
        <taxon>Bacillati</taxon>
        <taxon>Actinomycetota</taxon>
        <taxon>Actinomycetes</taxon>
        <taxon>Mycobacteriales</taxon>
        <taxon>Mycobacteriaceae</taxon>
        <taxon>Mycolicibacterium</taxon>
    </lineage>
</organism>
<evidence type="ECO:0000259" key="7">
    <source>
        <dbReference type="Pfam" id="PF03711"/>
    </source>
</evidence>
<dbReference type="InterPro" id="IPR015421">
    <property type="entry name" value="PyrdxlP-dep_Trfase_major"/>
</dbReference>
<dbReference type="EC" id="4.1.1.19" evidence="8"/>
<evidence type="ECO:0000256" key="3">
    <source>
        <dbReference type="ARBA" id="ARBA00022793"/>
    </source>
</evidence>
<dbReference type="SUPFAM" id="SSF53383">
    <property type="entry name" value="PLP-dependent transferases"/>
    <property type="match status" value="1"/>
</dbReference>
<comment type="cofactor">
    <cofactor evidence="1">
        <name>pyridoxal 5'-phosphate</name>
        <dbReference type="ChEBI" id="CHEBI:597326"/>
    </cofactor>
</comment>
<dbReference type="InterPro" id="IPR000310">
    <property type="entry name" value="Orn/Lys/Arg_deCO2ase_major_dom"/>
</dbReference>
<proteinExistence type="inferred from homology"/>
<comment type="similarity">
    <text evidence="2">Belongs to the Orn/Lys/Arg decarboxylase class-I family.</text>
</comment>
<dbReference type="GO" id="GO:0008792">
    <property type="term" value="F:arginine decarboxylase activity"/>
    <property type="evidence" value="ECO:0007669"/>
    <property type="project" value="UniProtKB-EC"/>
</dbReference>
<keyword evidence="3" id="KW-0210">Decarboxylase</keyword>
<dbReference type="AlphaFoldDB" id="A0A448ID65"/>
<dbReference type="PANTHER" id="PTHR43277">
    <property type="entry name" value="ARGININE DECARBOXYLASE"/>
    <property type="match status" value="1"/>
</dbReference>
<keyword evidence="4" id="KW-0663">Pyridoxal phosphate</keyword>
<evidence type="ECO:0000313" key="8">
    <source>
        <dbReference type="EMBL" id="VEG50389.1"/>
    </source>
</evidence>
<dbReference type="RefSeq" id="WP_126335930.1">
    <property type="nucleotide sequence ID" value="NZ_AP022604.1"/>
</dbReference>